<feature type="domain" description="HicB-like antitoxin of toxin-antitoxin system" evidence="1">
    <location>
        <begin position="6"/>
        <end position="66"/>
    </location>
</feature>
<sequence>MKIKNYTVILKKEPEGGYTAIVPSLPGCVTYSESIEQAQEMAKDAIGCYVASMVKHGEKVVEEKNVFLTSVSVQSSGIQFAHA</sequence>
<dbReference type="Gene3D" id="3.30.160.250">
    <property type="match status" value="1"/>
</dbReference>
<dbReference type="InterPro" id="IPR035069">
    <property type="entry name" value="TTHA1013/TTHA0281-like"/>
</dbReference>
<dbReference type="Pfam" id="PF15919">
    <property type="entry name" value="HicB_lk_antitox"/>
    <property type="match status" value="1"/>
</dbReference>
<organism evidence="2 3">
    <name type="scientific">Candidatus Woesebacteria bacterium CG_4_10_14_0_2_um_filter_44_9</name>
    <dbReference type="NCBI Taxonomy" id="1975055"/>
    <lineage>
        <taxon>Bacteria</taxon>
        <taxon>Candidatus Woeseibacteriota</taxon>
    </lineage>
</organism>
<dbReference type="InterPro" id="IPR031807">
    <property type="entry name" value="HicB-like"/>
</dbReference>
<evidence type="ECO:0000313" key="2">
    <source>
        <dbReference type="EMBL" id="PIZ46014.1"/>
    </source>
</evidence>
<comment type="caution">
    <text evidence="2">The sequence shown here is derived from an EMBL/GenBank/DDBJ whole genome shotgun (WGS) entry which is preliminary data.</text>
</comment>
<evidence type="ECO:0000313" key="3">
    <source>
        <dbReference type="Proteomes" id="UP000231727"/>
    </source>
</evidence>
<dbReference type="AlphaFoldDB" id="A0A2M7TI50"/>
<name>A0A2M7TI50_9BACT</name>
<dbReference type="PANTHER" id="PTHR34504:SF2">
    <property type="entry name" value="UPF0150 PROTEIN SSL0259"/>
    <property type="match status" value="1"/>
</dbReference>
<proteinExistence type="predicted"/>
<gene>
    <name evidence="2" type="ORF">COY30_00900</name>
</gene>
<dbReference type="SUPFAM" id="SSF143100">
    <property type="entry name" value="TTHA1013/TTHA0281-like"/>
    <property type="match status" value="1"/>
</dbReference>
<reference evidence="3" key="1">
    <citation type="submission" date="2017-09" db="EMBL/GenBank/DDBJ databases">
        <title>Depth-based differentiation of microbial function through sediment-hosted aquifers and enrichment of novel symbionts in the deep terrestrial subsurface.</title>
        <authorList>
            <person name="Probst A.J."/>
            <person name="Ladd B."/>
            <person name="Jarett J.K."/>
            <person name="Geller-Mcgrath D.E."/>
            <person name="Sieber C.M.K."/>
            <person name="Emerson J.B."/>
            <person name="Anantharaman K."/>
            <person name="Thomas B.C."/>
            <person name="Malmstrom R."/>
            <person name="Stieglmeier M."/>
            <person name="Klingl A."/>
            <person name="Woyke T."/>
            <person name="Ryan C.M."/>
            <person name="Banfield J.F."/>
        </authorList>
    </citation>
    <scope>NUCLEOTIDE SEQUENCE [LARGE SCALE GENOMIC DNA]</scope>
</reference>
<accession>A0A2M7TI50</accession>
<evidence type="ECO:0000259" key="1">
    <source>
        <dbReference type="Pfam" id="PF15919"/>
    </source>
</evidence>
<protein>
    <submittedName>
        <fullName evidence="2">Antitoxin HicB</fullName>
    </submittedName>
</protein>
<dbReference type="EMBL" id="PFNN01000019">
    <property type="protein sequence ID" value="PIZ46014.1"/>
    <property type="molecule type" value="Genomic_DNA"/>
</dbReference>
<dbReference type="PANTHER" id="PTHR34504">
    <property type="entry name" value="ANTITOXIN HICB"/>
    <property type="match status" value="1"/>
</dbReference>
<dbReference type="Proteomes" id="UP000231727">
    <property type="component" value="Unassembled WGS sequence"/>
</dbReference>
<dbReference type="InterPro" id="IPR051404">
    <property type="entry name" value="TA_system_antitoxin"/>
</dbReference>